<dbReference type="InterPro" id="IPR036631">
    <property type="entry name" value="MGMT_N_sf"/>
</dbReference>
<comment type="similarity">
    <text evidence="2 9">Belongs to the MGMT family.</text>
</comment>
<comment type="subcellular location">
    <subcellularLocation>
        <location evidence="9">Cytoplasm</location>
    </subcellularLocation>
</comment>
<dbReference type="EC" id="2.1.1.63" evidence="9"/>
<dbReference type="SUPFAM" id="SSF46767">
    <property type="entry name" value="Methylated DNA-protein cysteine methyltransferase, C-terminal domain"/>
    <property type="match status" value="1"/>
</dbReference>
<evidence type="ECO:0000313" key="13">
    <source>
        <dbReference type="Proteomes" id="UP000219452"/>
    </source>
</evidence>
<name>A0A286FCV6_9BACT</name>
<dbReference type="InterPro" id="IPR008332">
    <property type="entry name" value="MethylG_MeTrfase_N"/>
</dbReference>
<keyword evidence="6 9" id="KW-0227">DNA damage</keyword>
<dbReference type="PANTHER" id="PTHR10815">
    <property type="entry name" value="METHYLATED-DNA--PROTEIN-CYSTEINE METHYLTRANSFERASE"/>
    <property type="match status" value="1"/>
</dbReference>
<dbReference type="CDD" id="cd06445">
    <property type="entry name" value="ATase"/>
    <property type="match status" value="1"/>
</dbReference>
<evidence type="ECO:0000259" key="11">
    <source>
        <dbReference type="Pfam" id="PF02870"/>
    </source>
</evidence>
<keyword evidence="13" id="KW-1185">Reference proteome</keyword>
<comment type="catalytic activity">
    <reaction evidence="1 9">
        <text>a 4-O-methyl-thymidine in DNA + L-cysteinyl-[protein] = a thymidine in DNA + S-methyl-L-cysteinyl-[protein]</text>
        <dbReference type="Rhea" id="RHEA:53428"/>
        <dbReference type="Rhea" id="RHEA-COMP:10131"/>
        <dbReference type="Rhea" id="RHEA-COMP:10132"/>
        <dbReference type="Rhea" id="RHEA-COMP:13555"/>
        <dbReference type="Rhea" id="RHEA-COMP:13556"/>
        <dbReference type="ChEBI" id="CHEBI:29950"/>
        <dbReference type="ChEBI" id="CHEBI:82612"/>
        <dbReference type="ChEBI" id="CHEBI:137386"/>
        <dbReference type="ChEBI" id="CHEBI:137387"/>
        <dbReference type="EC" id="2.1.1.63"/>
    </reaction>
</comment>
<dbReference type="NCBIfam" id="TIGR00589">
    <property type="entry name" value="ogt"/>
    <property type="match status" value="1"/>
</dbReference>
<feature type="domain" description="Methylated-DNA-[protein]-cysteine S-methyltransferase DNA binding" evidence="10">
    <location>
        <begin position="73"/>
        <end position="153"/>
    </location>
</feature>
<dbReference type="InterPro" id="IPR036388">
    <property type="entry name" value="WH-like_DNA-bd_sf"/>
</dbReference>
<dbReference type="PANTHER" id="PTHR10815:SF13">
    <property type="entry name" value="METHYLATED-DNA--PROTEIN-CYSTEINE METHYLTRANSFERASE"/>
    <property type="match status" value="1"/>
</dbReference>
<organism evidence="12 13">
    <name type="scientific">Spirosoma fluviale</name>
    <dbReference type="NCBI Taxonomy" id="1597977"/>
    <lineage>
        <taxon>Bacteria</taxon>
        <taxon>Pseudomonadati</taxon>
        <taxon>Bacteroidota</taxon>
        <taxon>Cytophagia</taxon>
        <taxon>Cytophagales</taxon>
        <taxon>Cytophagaceae</taxon>
        <taxon>Spirosoma</taxon>
    </lineage>
</organism>
<evidence type="ECO:0000256" key="5">
    <source>
        <dbReference type="ARBA" id="ARBA00022679"/>
    </source>
</evidence>
<protein>
    <recommendedName>
        <fullName evidence="9">Methylated-DNA--protein-cysteine methyltransferase</fullName>
        <ecNumber evidence="9">2.1.1.63</ecNumber>
    </recommendedName>
    <alternativeName>
        <fullName evidence="9">6-O-methylguanine-DNA methyltransferase</fullName>
        <shortName evidence="9">MGMT</shortName>
    </alternativeName>
    <alternativeName>
        <fullName evidence="9">O-6-methylguanine-DNA-alkyltransferase</fullName>
    </alternativeName>
</protein>
<dbReference type="Pfam" id="PF01035">
    <property type="entry name" value="DNA_binding_1"/>
    <property type="match status" value="1"/>
</dbReference>
<keyword evidence="4 9" id="KW-0489">Methyltransferase</keyword>
<sequence>MTTTVFDSPLGLVAITGNDTGVSVITCMNVSPFENAPEGPVAEPVRLAAEQLKAYFAGQLMSFDFPINPVGTAFQQSVWRALLDVPFGTTLSYLTLARRMGDEKAIRAVAAANGRNPLWIVIPCHRIIGSDGSLTGYAGGLWRKQWLLEHEGALARSGQMSLF</sequence>
<dbReference type="InterPro" id="IPR014048">
    <property type="entry name" value="MethylDNA_cys_MeTrfase_DNA-bd"/>
</dbReference>
<dbReference type="RefSeq" id="WP_097125142.1">
    <property type="nucleotide sequence ID" value="NZ_OCNH01000001.1"/>
</dbReference>
<dbReference type="HAMAP" id="MF_00772">
    <property type="entry name" value="OGT"/>
    <property type="match status" value="1"/>
</dbReference>
<dbReference type="OrthoDB" id="9802228at2"/>
<proteinExistence type="inferred from homology"/>
<reference evidence="13" key="1">
    <citation type="submission" date="2017-09" db="EMBL/GenBank/DDBJ databases">
        <authorList>
            <person name="Varghese N."/>
            <person name="Submissions S."/>
        </authorList>
    </citation>
    <scope>NUCLEOTIDE SEQUENCE [LARGE SCALE GENOMIC DNA]</scope>
    <source>
        <strain evidence="13">DSM 29961</strain>
    </source>
</reference>
<dbReference type="InterPro" id="IPR036217">
    <property type="entry name" value="MethylDNA_cys_MeTrfase_DNAb"/>
</dbReference>
<dbReference type="Gene3D" id="1.10.10.10">
    <property type="entry name" value="Winged helix-like DNA-binding domain superfamily/Winged helix DNA-binding domain"/>
    <property type="match status" value="1"/>
</dbReference>
<evidence type="ECO:0000256" key="7">
    <source>
        <dbReference type="ARBA" id="ARBA00023204"/>
    </source>
</evidence>
<comment type="function">
    <text evidence="9">Involved in the cellular defense against the biological effects of O6-methylguanine (O6-MeG) and O4-methylthymine (O4-MeT) in DNA. Repairs the methylated nucleobase in DNA by stoichiometrically transferring the methyl group to a cysteine residue in the enzyme. This is a suicide reaction: the enzyme is irreversibly inactivated.</text>
</comment>
<keyword evidence="7 9" id="KW-0234">DNA repair</keyword>
<dbReference type="InterPro" id="IPR001497">
    <property type="entry name" value="MethylDNA_cys_MeTrfase_AS"/>
</dbReference>
<dbReference type="Gene3D" id="3.30.160.70">
    <property type="entry name" value="Methylated DNA-protein cysteine methyltransferase domain"/>
    <property type="match status" value="1"/>
</dbReference>
<dbReference type="GO" id="GO:0032259">
    <property type="term" value="P:methylation"/>
    <property type="evidence" value="ECO:0007669"/>
    <property type="project" value="UniProtKB-KW"/>
</dbReference>
<dbReference type="GO" id="GO:0005737">
    <property type="term" value="C:cytoplasm"/>
    <property type="evidence" value="ECO:0007669"/>
    <property type="project" value="UniProtKB-SubCell"/>
</dbReference>
<dbReference type="Pfam" id="PF02870">
    <property type="entry name" value="Methyltransf_1N"/>
    <property type="match status" value="1"/>
</dbReference>
<evidence type="ECO:0000256" key="3">
    <source>
        <dbReference type="ARBA" id="ARBA00022490"/>
    </source>
</evidence>
<dbReference type="AlphaFoldDB" id="A0A286FCV6"/>
<feature type="domain" description="Methylguanine DNA methyltransferase ribonuclease-like" evidence="11">
    <location>
        <begin position="3"/>
        <end position="68"/>
    </location>
</feature>
<evidence type="ECO:0000256" key="2">
    <source>
        <dbReference type="ARBA" id="ARBA00008711"/>
    </source>
</evidence>
<keyword evidence="5 9" id="KW-0808">Transferase</keyword>
<comment type="catalytic activity">
    <reaction evidence="8 9">
        <text>a 6-O-methyl-2'-deoxyguanosine in DNA + L-cysteinyl-[protein] = S-methyl-L-cysteinyl-[protein] + a 2'-deoxyguanosine in DNA</text>
        <dbReference type="Rhea" id="RHEA:24000"/>
        <dbReference type="Rhea" id="RHEA-COMP:10131"/>
        <dbReference type="Rhea" id="RHEA-COMP:10132"/>
        <dbReference type="Rhea" id="RHEA-COMP:11367"/>
        <dbReference type="Rhea" id="RHEA-COMP:11368"/>
        <dbReference type="ChEBI" id="CHEBI:29950"/>
        <dbReference type="ChEBI" id="CHEBI:82612"/>
        <dbReference type="ChEBI" id="CHEBI:85445"/>
        <dbReference type="ChEBI" id="CHEBI:85448"/>
        <dbReference type="EC" id="2.1.1.63"/>
    </reaction>
</comment>
<evidence type="ECO:0000256" key="4">
    <source>
        <dbReference type="ARBA" id="ARBA00022603"/>
    </source>
</evidence>
<evidence type="ECO:0000313" key="12">
    <source>
        <dbReference type="EMBL" id="SOD80654.1"/>
    </source>
</evidence>
<keyword evidence="3 9" id="KW-0963">Cytoplasm</keyword>
<gene>
    <name evidence="12" type="ORF">SAMN06269250_1510</name>
</gene>
<dbReference type="EMBL" id="OCNH01000001">
    <property type="protein sequence ID" value="SOD80654.1"/>
    <property type="molecule type" value="Genomic_DNA"/>
</dbReference>
<accession>A0A286FCV6</accession>
<dbReference type="SUPFAM" id="SSF53155">
    <property type="entry name" value="Methylated DNA-protein cysteine methyltransferase domain"/>
    <property type="match status" value="1"/>
</dbReference>
<dbReference type="InterPro" id="IPR023546">
    <property type="entry name" value="MGMT"/>
</dbReference>
<evidence type="ECO:0000256" key="9">
    <source>
        <dbReference type="HAMAP-Rule" id="MF_00772"/>
    </source>
</evidence>
<evidence type="ECO:0000256" key="8">
    <source>
        <dbReference type="ARBA" id="ARBA00049348"/>
    </source>
</evidence>
<dbReference type="GO" id="GO:0003908">
    <property type="term" value="F:methylated-DNA-[protein]-cysteine S-methyltransferase activity"/>
    <property type="evidence" value="ECO:0007669"/>
    <property type="project" value="UniProtKB-UniRule"/>
</dbReference>
<comment type="miscellaneous">
    <text evidence="9">This enzyme catalyzes only one turnover and therefore is not strictly catalytic. According to one definition, an enzyme is a biocatalyst that acts repeatedly and over many reaction cycles.</text>
</comment>
<dbReference type="FunFam" id="1.10.10.10:FF:000214">
    <property type="entry name" value="Methylated-DNA--protein-cysteine methyltransferase"/>
    <property type="match status" value="1"/>
</dbReference>
<evidence type="ECO:0000259" key="10">
    <source>
        <dbReference type="Pfam" id="PF01035"/>
    </source>
</evidence>
<dbReference type="GO" id="GO:0006307">
    <property type="term" value="P:DNA alkylation repair"/>
    <property type="evidence" value="ECO:0007669"/>
    <property type="project" value="UniProtKB-UniRule"/>
</dbReference>
<dbReference type="PROSITE" id="PS00374">
    <property type="entry name" value="MGMT"/>
    <property type="match status" value="1"/>
</dbReference>
<dbReference type="Proteomes" id="UP000219452">
    <property type="component" value="Unassembled WGS sequence"/>
</dbReference>
<evidence type="ECO:0000256" key="6">
    <source>
        <dbReference type="ARBA" id="ARBA00022763"/>
    </source>
</evidence>
<evidence type="ECO:0000256" key="1">
    <source>
        <dbReference type="ARBA" id="ARBA00001286"/>
    </source>
</evidence>
<feature type="active site" description="Nucleophile; methyl group acceptor" evidence="9">
    <location>
        <position position="124"/>
    </location>
</feature>